<proteinExistence type="inferred from homology"/>
<dbReference type="OrthoDB" id="9801098at2"/>
<dbReference type="RefSeq" id="WP_054699874.1">
    <property type="nucleotide sequence ID" value="NZ_AZEE01000028.1"/>
</dbReference>
<dbReference type="Gene3D" id="3.40.50.450">
    <property type="match status" value="1"/>
</dbReference>
<dbReference type="NCBIfam" id="TIGR00730">
    <property type="entry name" value="Rossman fold protein, TIGR00730 family"/>
    <property type="match status" value="1"/>
</dbReference>
<gene>
    <name evidence="3" type="ORF">FD04_GL000842</name>
</gene>
<keyword evidence="2" id="KW-0203">Cytokinin biosynthesis</keyword>
<protein>
    <recommendedName>
        <fullName evidence="2">Cytokinin riboside 5'-monophosphate phosphoribohydrolase</fullName>
        <ecNumber evidence="2">3.2.2.n1</ecNumber>
    </recommendedName>
</protein>
<dbReference type="GO" id="GO:0016799">
    <property type="term" value="F:hydrolase activity, hydrolyzing N-glycosyl compounds"/>
    <property type="evidence" value="ECO:0007669"/>
    <property type="project" value="TreeGrafter"/>
</dbReference>
<evidence type="ECO:0000256" key="1">
    <source>
        <dbReference type="ARBA" id="ARBA00006763"/>
    </source>
</evidence>
<dbReference type="PATRIC" id="fig|1423776.4.peg.849"/>
<keyword evidence="2" id="KW-0378">Hydrolase</keyword>
<dbReference type="STRING" id="1423776.FD04_GL000842"/>
<evidence type="ECO:0000313" key="3">
    <source>
        <dbReference type="EMBL" id="KRK97870.1"/>
    </source>
</evidence>
<dbReference type="GO" id="GO:0009691">
    <property type="term" value="P:cytokinin biosynthetic process"/>
    <property type="evidence" value="ECO:0007669"/>
    <property type="project" value="UniProtKB-UniRule"/>
</dbReference>
<keyword evidence="4" id="KW-1185">Reference proteome</keyword>
<dbReference type="InterPro" id="IPR031100">
    <property type="entry name" value="LOG_fam"/>
</dbReference>
<comment type="caution">
    <text evidence="3">The sequence shown here is derived from an EMBL/GenBank/DDBJ whole genome shotgun (WGS) entry which is preliminary data.</text>
</comment>
<organism evidence="3 4">
    <name type="scientific">Secundilactobacillus odoratitofui DSM 19909 = JCM 15043</name>
    <dbReference type="NCBI Taxonomy" id="1423776"/>
    <lineage>
        <taxon>Bacteria</taxon>
        <taxon>Bacillati</taxon>
        <taxon>Bacillota</taxon>
        <taxon>Bacilli</taxon>
        <taxon>Lactobacillales</taxon>
        <taxon>Lactobacillaceae</taxon>
        <taxon>Secundilactobacillus</taxon>
    </lineage>
</organism>
<dbReference type="PANTHER" id="PTHR31223">
    <property type="entry name" value="LOG FAMILY PROTEIN YJL055W"/>
    <property type="match status" value="1"/>
</dbReference>
<accession>A0A0R1LPW4</accession>
<dbReference type="AlphaFoldDB" id="A0A0R1LPW4"/>
<comment type="similarity">
    <text evidence="1 2">Belongs to the LOG family.</text>
</comment>
<dbReference type="Proteomes" id="UP000051160">
    <property type="component" value="Unassembled WGS sequence"/>
</dbReference>
<reference evidence="3 4" key="1">
    <citation type="journal article" date="2015" name="Genome Announc.">
        <title>Expanding the biotechnology potential of lactobacilli through comparative genomics of 213 strains and associated genera.</title>
        <authorList>
            <person name="Sun Z."/>
            <person name="Harris H.M."/>
            <person name="McCann A."/>
            <person name="Guo C."/>
            <person name="Argimon S."/>
            <person name="Zhang W."/>
            <person name="Yang X."/>
            <person name="Jeffery I.B."/>
            <person name="Cooney J.C."/>
            <person name="Kagawa T.F."/>
            <person name="Liu W."/>
            <person name="Song Y."/>
            <person name="Salvetti E."/>
            <person name="Wrobel A."/>
            <person name="Rasinkangas P."/>
            <person name="Parkhill J."/>
            <person name="Rea M.C."/>
            <person name="O'Sullivan O."/>
            <person name="Ritari J."/>
            <person name="Douillard F.P."/>
            <person name="Paul Ross R."/>
            <person name="Yang R."/>
            <person name="Briner A.E."/>
            <person name="Felis G.E."/>
            <person name="de Vos W.M."/>
            <person name="Barrangou R."/>
            <person name="Klaenhammer T.R."/>
            <person name="Caufield P.W."/>
            <person name="Cui Y."/>
            <person name="Zhang H."/>
            <person name="O'Toole P.W."/>
        </authorList>
    </citation>
    <scope>NUCLEOTIDE SEQUENCE [LARGE SCALE GENOMIC DNA]</scope>
    <source>
        <strain evidence="3 4">DSM 19909</strain>
    </source>
</reference>
<dbReference type="PANTHER" id="PTHR31223:SF70">
    <property type="entry name" value="LOG FAMILY PROTEIN YJL055W"/>
    <property type="match status" value="1"/>
</dbReference>
<dbReference type="EMBL" id="AZEE01000028">
    <property type="protein sequence ID" value="KRK97870.1"/>
    <property type="molecule type" value="Genomic_DNA"/>
</dbReference>
<dbReference type="SUPFAM" id="SSF102405">
    <property type="entry name" value="MCP/YpsA-like"/>
    <property type="match status" value="1"/>
</dbReference>
<dbReference type="GO" id="GO:0005829">
    <property type="term" value="C:cytosol"/>
    <property type="evidence" value="ECO:0007669"/>
    <property type="project" value="TreeGrafter"/>
</dbReference>
<dbReference type="Pfam" id="PF03641">
    <property type="entry name" value="Lysine_decarbox"/>
    <property type="match status" value="1"/>
</dbReference>
<name>A0A0R1LPW4_9LACO</name>
<dbReference type="EC" id="3.2.2.n1" evidence="2"/>
<sequence>MNSIAVYCGANTGKQSIYYDAAIQLGQYLATHHLKLVYGGGGVGLMGVLAQSVLDAGGQVHGIMPQELYDRGAAAKNLTELTVVDNMATRKQQMLTDSDGCIALPGGPGTLEEIIEAYSWARIGDNPNPCAFYNVNHYYDPLITLFDQMVTQGFLTAEHRAKLCFADQLPTIFEFMTAYQPPIIRTDYHQPK</sequence>
<dbReference type="InterPro" id="IPR005269">
    <property type="entry name" value="LOG"/>
</dbReference>
<evidence type="ECO:0000256" key="2">
    <source>
        <dbReference type="RuleBase" id="RU363015"/>
    </source>
</evidence>
<evidence type="ECO:0000313" key="4">
    <source>
        <dbReference type="Proteomes" id="UP000051160"/>
    </source>
</evidence>